<dbReference type="EMBL" id="JAOTHD010000009">
    <property type="protein sequence ID" value="MDB6246519.1"/>
    <property type="molecule type" value="Genomic_DNA"/>
</dbReference>
<dbReference type="GO" id="GO:0003676">
    <property type="term" value="F:nucleic acid binding"/>
    <property type="evidence" value="ECO:0007669"/>
    <property type="project" value="InterPro"/>
</dbReference>
<dbReference type="PROSITE" id="PS51857">
    <property type="entry name" value="CSD_2"/>
    <property type="match status" value="1"/>
</dbReference>
<dbReference type="Proteomes" id="UP001141961">
    <property type="component" value="Unassembled WGS sequence"/>
</dbReference>
<dbReference type="RefSeq" id="WP_218674491.1">
    <property type="nucleotide sequence ID" value="NZ_CP083726.1"/>
</dbReference>
<dbReference type="GO" id="GO:0010468">
    <property type="term" value="P:regulation of gene expression"/>
    <property type="evidence" value="ECO:0007669"/>
    <property type="project" value="UniProtKB-ARBA"/>
</dbReference>
<reference evidence="4" key="2">
    <citation type="submission" date="2022-10" db="EMBL/GenBank/DDBJ databases">
        <authorList>
            <person name="Kostovova I."/>
            <person name="Moravkova M."/>
            <person name="Pechar R."/>
        </authorList>
    </citation>
    <scope>NUCLEOTIDE SEQUENCE</scope>
    <source>
        <strain evidence="4">M597B</strain>
    </source>
</reference>
<comment type="caution">
    <text evidence="4">The sequence shown here is derived from an EMBL/GenBank/DDBJ whole genome shotgun (WGS) entry which is preliminary data.</text>
</comment>
<dbReference type="InterPro" id="IPR012156">
    <property type="entry name" value="Cold_shock_CspA"/>
</dbReference>
<reference evidence="4" key="1">
    <citation type="journal article" date="2022" name="Microorganisms">
        <title>Antibiotic Susceptibility, Resistance Gene Determinants and Corresponding Genomic Regions in Lactobacillus amylovorus Isolates Derived from Wild Boars and Domestic Pigs.</title>
        <authorList>
            <person name="Moravkova M."/>
            <person name="Kostovova I."/>
            <person name="Kavanova K."/>
            <person name="Pechar R."/>
            <person name="Stanek S."/>
            <person name="Brychta A."/>
            <person name="Zeman M."/>
            <person name="Kubasova T."/>
        </authorList>
    </citation>
    <scope>NUCLEOTIDE SEQUENCE</scope>
    <source>
        <strain evidence="4">M597B</strain>
    </source>
</reference>
<dbReference type="PANTHER" id="PTHR11544">
    <property type="entry name" value="COLD SHOCK DOMAIN CONTAINING PROTEINS"/>
    <property type="match status" value="1"/>
</dbReference>
<evidence type="ECO:0000256" key="2">
    <source>
        <dbReference type="ARBA" id="ARBA00022490"/>
    </source>
</evidence>
<protein>
    <submittedName>
        <fullName evidence="4">Cold-shock protein</fullName>
    </submittedName>
</protein>
<keyword evidence="2" id="KW-0963">Cytoplasm</keyword>
<dbReference type="InterPro" id="IPR002059">
    <property type="entry name" value="CSP_DNA-bd"/>
</dbReference>
<organism evidence="4 5">
    <name type="scientific">Lactobacillus amylovorus</name>
    <dbReference type="NCBI Taxonomy" id="1604"/>
    <lineage>
        <taxon>Bacteria</taxon>
        <taxon>Bacillati</taxon>
        <taxon>Bacillota</taxon>
        <taxon>Bacilli</taxon>
        <taxon>Lactobacillales</taxon>
        <taxon>Lactobacillaceae</taxon>
        <taxon>Lactobacillus</taxon>
    </lineage>
</organism>
<evidence type="ECO:0000313" key="4">
    <source>
        <dbReference type="EMBL" id="MDB6246519.1"/>
    </source>
</evidence>
<dbReference type="Pfam" id="PF00313">
    <property type="entry name" value="CSD"/>
    <property type="match status" value="1"/>
</dbReference>
<name>A0AAW6B8H0_LACAM</name>
<accession>A0AAW6B8H0</accession>
<proteinExistence type="predicted"/>
<dbReference type="InterPro" id="IPR011129">
    <property type="entry name" value="CSD"/>
</dbReference>
<feature type="domain" description="CSD" evidence="3">
    <location>
        <begin position="1"/>
        <end position="65"/>
    </location>
</feature>
<evidence type="ECO:0000313" key="5">
    <source>
        <dbReference type="Proteomes" id="UP001141961"/>
    </source>
</evidence>
<dbReference type="SMART" id="SM00357">
    <property type="entry name" value="CSP"/>
    <property type="match status" value="1"/>
</dbReference>
<gene>
    <name evidence="4" type="ORF">ODV14_04040</name>
</gene>
<evidence type="ECO:0000256" key="1">
    <source>
        <dbReference type="ARBA" id="ARBA00004496"/>
    </source>
</evidence>
<dbReference type="CDD" id="cd04458">
    <property type="entry name" value="CSP_CDS"/>
    <property type="match status" value="1"/>
</dbReference>
<dbReference type="PIRSF" id="PIRSF002599">
    <property type="entry name" value="Cold_shock_A"/>
    <property type="match status" value="1"/>
</dbReference>
<dbReference type="FunFam" id="2.40.50.140:FF:000006">
    <property type="entry name" value="Cold shock protein CspC"/>
    <property type="match status" value="1"/>
</dbReference>
<dbReference type="InterPro" id="IPR050181">
    <property type="entry name" value="Cold_shock_domain"/>
</dbReference>
<dbReference type="AlphaFoldDB" id="A0AAW6B8H0"/>
<dbReference type="GO" id="GO:0005737">
    <property type="term" value="C:cytoplasm"/>
    <property type="evidence" value="ECO:0007669"/>
    <property type="project" value="UniProtKB-SubCell"/>
</dbReference>
<comment type="subcellular location">
    <subcellularLocation>
        <location evidence="1">Cytoplasm</location>
    </subcellularLocation>
</comment>
<sequence length="66" mass="7200">MQTGTVKWFNADKGFGFITGSDGKDAFVHFSSIKTDGFKSLEEGQKVSYDVEQGKRGPQATNVVPQ</sequence>
<evidence type="ECO:0000259" key="3">
    <source>
        <dbReference type="PROSITE" id="PS51857"/>
    </source>
</evidence>
<dbReference type="GO" id="GO:0051252">
    <property type="term" value="P:regulation of RNA metabolic process"/>
    <property type="evidence" value="ECO:0007669"/>
    <property type="project" value="UniProtKB-ARBA"/>
</dbReference>